<evidence type="ECO:0000313" key="2">
    <source>
        <dbReference type="EnsemblMetazoa" id="CLYHEMP000722.1"/>
    </source>
</evidence>
<feature type="coiled-coil region" evidence="1">
    <location>
        <begin position="31"/>
        <end position="121"/>
    </location>
</feature>
<keyword evidence="1" id="KW-0175">Coiled coil</keyword>
<name>A0A7M5TRG6_9CNID</name>
<keyword evidence="3" id="KW-1185">Reference proteome</keyword>
<dbReference type="Proteomes" id="UP000594262">
    <property type="component" value="Unplaced"/>
</dbReference>
<proteinExistence type="predicted"/>
<dbReference type="GeneID" id="136800326"/>
<dbReference type="EnsemblMetazoa" id="CLYHEMT000722.1">
    <property type="protein sequence ID" value="CLYHEMP000722.1"/>
    <property type="gene ID" value="CLYHEMG000722"/>
</dbReference>
<dbReference type="AlphaFoldDB" id="A0A7M5TRG6"/>
<evidence type="ECO:0000256" key="1">
    <source>
        <dbReference type="SAM" id="Coils"/>
    </source>
</evidence>
<accession>A0A7M5TRG6</accession>
<dbReference type="RefSeq" id="XP_066913061.1">
    <property type="nucleotide sequence ID" value="XM_067056960.1"/>
</dbReference>
<protein>
    <submittedName>
        <fullName evidence="2">Uncharacterized protein</fullName>
    </submittedName>
</protein>
<sequence length="179" mass="21604">MLLTRSKRKARRRKGNISITRIQRDSEEQTTKYLLSKIRELEEQKEDLIDERLQQARTYVYKRELLHEVTKCEKLKNTMEQNVKDWRRNVAIMEMDTEHLLRRSRKKSKETERLRKLLENLEGVSKMKELRTCGRVINGAGYLSSPDNDRQPESKYQEFTKATTQYQQEIRQEEHEDNT</sequence>
<reference evidence="2" key="1">
    <citation type="submission" date="2021-01" db="UniProtKB">
        <authorList>
            <consortium name="EnsemblMetazoa"/>
        </authorList>
    </citation>
    <scope>IDENTIFICATION</scope>
</reference>
<evidence type="ECO:0000313" key="3">
    <source>
        <dbReference type="Proteomes" id="UP000594262"/>
    </source>
</evidence>
<organism evidence="2 3">
    <name type="scientific">Clytia hemisphaerica</name>
    <dbReference type="NCBI Taxonomy" id="252671"/>
    <lineage>
        <taxon>Eukaryota</taxon>
        <taxon>Metazoa</taxon>
        <taxon>Cnidaria</taxon>
        <taxon>Hydrozoa</taxon>
        <taxon>Hydroidolina</taxon>
        <taxon>Leptothecata</taxon>
        <taxon>Obeliida</taxon>
        <taxon>Clytiidae</taxon>
        <taxon>Clytia</taxon>
    </lineage>
</organism>